<dbReference type="OrthoDB" id="10064933at2759"/>
<dbReference type="Proteomes" id="UP001152797">
    <property type="component" value="Unassembled WGS sequence"/>
</dbReference>
<dbReference type="EMBL" id="CAMXCT030006509">
    <property type="protein sequence ID" value="CAL4802257.1"/>
    <property type="molecule type" value="Genomic_DNA"/>
</dbReference>
<reference evidence="5" key="2">
    <citation type="submission" date="2024-04" db="EMBL/GenBank/DDBJ databases">
        <authorList>
            <person name="Chen Y."/>
            <person name="Shah S."/>
            <person name="Dougan E. K."/>
            <person name="Thang M."/>
            <person name="Chan C."/>
        </authorList>
    </citation>
    <scope>NUCLEOTIDE SEQUENCE [LARGE SCALE GENOMIC DNA]</scope>
</reference>
<dbReference type="PROSITE" id="PS00018">
    <property type="entry name" value="EF_HAND_1"/>
    <property type="match status" value="1"/>
</dbReference>
<proteinExistence type="predicted"/>
<dbReference type="InterPro" id="IPR011992">
    <property type="entry name" value="EF-hand-dom_pair"/>
</dbReference>
<name>A0A9P1DRD6_9DINO</name>
<evidence type="ECO:0000313" key="7">
    <source>
        <dbReference type="Proteomes" id="UP001152797"/>
    </source>
</evidence>
<evidence type="ECO:0000256" key="1">
    <source>
        <dbReference type="ARBA" id="ARBA00022837"/>
    </source>
</evidence>
<dbReference type="Gene3D" id="1.10.238.10">
    <property type="entry name" value="EF-hand"/>
    <property type="match status" value="1"/>
</dbReference>
<comment type="caution">
    <text evidence="4">The sequence shown here is derived from an EMBL/GenBank/DDBJ whole genome shotgun (WGS) entry which is preliminary data.</text>
</comment>
<dbReference type="InterPro" id="IPR002048">
    <property type="entry name" value="EF_hand_dom"/>
</dbReference>
<evidence type="ECO:0000313" key="5">
    <source>
        <dbReference type="EMBL" id="CAL1168320.1"/>
    </source>
</evidence>
<dbReference type="AlphaFoldDB" id="A0A9P1DRD6"/>
<gene>
    <name evidence="4" type="ORF">C1SCF055_LOCUS39804</name>
</gene>
<feature type="compositionally biased region" description="Low complexity" evidence="2">
    <location>
        <begin position="417"/>
        <end position="427"/>
    </location>
</feature>
<dbReference type="SUPFAM" id="SSF47473">
    <property type="entry name" value="EF-hand"/>
    <property type="match status" value="1"/>
</dbReference>
<reference evidence="4" key="1">
    <citation type="submission" date="2022-10" db="EMBL/GenBank/DDBJ databases">
        <authorList>
            <person name="Chen Y."/>
            <person name="Dougan E. K."/>
            <person name="Chan C."/>
            <person name="Rhodes N."/>
            <person name="Thang M."/>
        </authorList>
    </citation>
    <scope>NUCLEOTIDE SEQUENCE</scope>
</reference>
<evidence type="ECO:0000256" key="2">
    <source>
        <dbReference type="SAM" id="MobiDB-lite"/>
    </source>
</evidence>
<dbReference type="GO" id="GO:0005509">
    <property type="term" value="F:calcium ion binding"/>
    <property type="evidence" value="ECO:0007669"/>
    <property type="project" value="InterPro"/>
</dbReference>
<dbReference type="EMBL" id="CAMXCT010006509">
    <property type="protein sequence ID" value="CAI4014945.1"/>
    <property type="molecule type" value="Genomic_DNA"/>
</dbReference>
<keyword evidence="7" id="KW-1185">Reference proteome</keyword>
<organism evidence="4">
    <name type="scientific">Cladocopium goreaui</name>
    <dbReference type="NCBI Taxonomy" id="2562237"/>
    <lineage>
        <taxon>Eukaryota</taxon>
        <taxon>Sar</taxon>
        <taxon>Alveolata</taxon>
        <taxon>Dinophyceae</taxon>
        <taxon>Suessiales</taxon>
        <taxon>Symbiodiniaceae</taxon>
        <taxon>Cladocopium</taxon>
    </lineage>
</organism>
<feature type="region of interest" description="Disordered" evidence="2">
    <location>
        <begin position="292"/>
        <end position="378"/>
    </location>
</feature>
<sequence>MHCTAGKILCGSCDDLFGEFFVPGKRMGAEYMKEAFKAWDEDNSGWIDTGELRRVLKVRTPGRFVHVSHGELCVSRGGSSTAKSSDTGAAVVEHFTEHFVAAVSLDDGFQKYDTLSVLRQKRAARAMMSPPSSPSFSTPLSEVLLVSSPGFGVIDSGCGRTIVGQETLKEFEQLWRAKGIPVPVPFSEVNHFKFGNGQRETTDSSVKLPVVIAGRSGSIKAAIVKGSAPLLISRNALQLLEAVVNFGRNELSLFSDQITVPLTINAAGQYAINLLDQVGDLKEPFQEVLMNATTEPSKPSEPSSPAQLSADMSAGNEAAKASATESDVPMESESPPTDVQPGGLSNEQSEKPVESQSQYGPMRRIPSKNGPAALYRPPAMREQDFLEMMKEVVPRLLEHATSPAGAQTDSQKRPLESPESAVEPPSSRARISEAEALNVHEALSVEEINELCFLVNAMSLTPDESAELQRLLAKAKGRAAPPKASDEFEDRAVYDPNTGLFINPTTGDTLSVWEEPDWSPTTGAMTDGSKRREEMDLHNPAKKLVTPKAQAPFPMRVSGEMVSASYAAHGSGIEVPFPVSGERPTPEKMMLPEMPPDISDVETWGRTLISFGTYKNANMSYFDLMNSEDDRAVNYIKWCRSHSKNAQGQLRDLCNYMMHFYQDDMSSGVPIPGTQQVRRFKA</sequence>
<feature type="compositionally biased region" description="Low complexity" evidence="2">
    <location>
        <begin position="295"/>
        <end position="305"/>
    </location>
</feature>
<protein>
    <submittedName>
        <fullName evidence="6">Copia protein</fullName>
    </submittedName>
</protein>
<dbReference type="EMBL" id="CAMXCT020006509">
    <property type="protein sequence ID" value="CAL1168320.1"/>
    <property type="molecule type" value="Genomic_DNA"/>
</dbReference>
<dbReference type="Pfam" id="PF13405">
    <property type="entry name" value="EF-hand_6"/>
    <property type="match status" value="1"/>
</dbReference>
<feature type="region of interest" description="Disordered" evidence="2">
    <location>
        <begin position="400"/>
        <end position="429"/>
    </location>
</feature>
<feature type="region of interest" description="Disordered" evidence="2">
    <location>
        <begin position="505"/>
        <end position="530"/>
    </location>
</feature>
<evidence type="ECO:0000313" key="6">
    <source>
        <dbReference type="EMBL" id="CAL4802257.1"/>
    </source>
</evidence>
<accession>A0A9P1DRD6</accession>
<evidence type="ECO:0000259" key="3">
    <source>
        <dbReference type="PROSITE" id="PS50222"/>
    </source>
</evidence>
<dbReference type="PROSITE" id="PS50222">
    <property type="entry name" value="EF_HAND_2"/>
    <property type="match status" value="1"/>
</dbReference>
<feature type="domain" description="EF-hand" evidence="3">
    <location>
        <begin position="27"/>
        <end position="62"/>
    </location>
</feature>
<keyword evidence="1" id="KW-0106">Calcium</keyword>
<dbReference type="InterPro" id="IPR018247">
    <property type="entry name" value="EF_Hand_1_Ca_BS"/>
</dbReference>
<evidence type="ECO:0000313" key="4">
    <source>
        <dbReference type="EMBL" id="CAI4014945.1"/>
    </source>
</evidence>